<evidence type="ECO:0000313" key="1">
    <source>
        <dbReference type="EMBL" id="KAJ2976694.1"/>
    </source>
</evidence>
<protein>
    <submittedName>
        <fullName evidence="1">Uncharacterized protein</fullName>
    </submittedName>
</protein>
<reference evidence="1" key="1">
    <citation type="submission" date="2022-08" db="EMBL/GenBank/DDBJ databases">
        <title>Genome Sequence of Lecanicillium fungicola.</title>
        <authorList>
            <person name="Buettner E."/>
        </authorList>
    </citation>
    <scope>NUCLEOTIDE SEQUENCE</scope>
    <source>
        <strain evidence="1">Babe33</strain>
    </source>
</reference>
<dbReference type="Proteomes" id="UP001143910">
    <property type="component" value="Unassembled WGS sequence"/>
</dbReference>
<keyword evidence="2" id="KW-1185">Reference proteome</keyword>
<name>A0ACC1NCA7_9HYPO</name>
<comment type="caution">
    <text evidence="1">The sequence shown here is derived from an EMBL/GenBank/DDBJ whole genome shotgun (WGS) entry which is preliminary data.</text>
</comment>
<accession>A0ACC1NCA7</accession>
<gene>
    <name evidence="1" type="ORF">NQ176_g4800</name>
</gene>
<proteinExistence type="predicted"/>
<evidence type="ECO:0000313" key="2">
    <source>
        <dbReference type="Proteomes" id="UP001143910"/>
    </source>
</evidence>
<sequence length="308" mass="33371">MIKVYIITGANTGVGKELAKILYSKNATVHIAARSEDKASAAIKDIHSAFPDSRGRLKFLSIDLSDLNSVATAAKNFIASSDRLDVLFNNAGVMHPPPGSQTVQGYELQLGVHNLAPILFSELLTPLLAQTAKADAAVGIAGRVRVVWVSSSYAEIGSPKGGFHPNNIDYTKKDESKYFKYSASKAGVYYQGTQYARRYKGDGVISIALNPGNLKSDLQRHHGSILSRASREIILFAPINGAYTELFAGLSPDITSFLDPTVSAVIPWGRLSPIRSDLEDGSRSKSEGGTGMGEIWYEWCLEQVKPFM</sequence>
<organism evidence="1 2">
    <name type="scientific">Zarea fungicola</name>
    <dbReference type="NCBI Taxonomy" id="93591"/>
    <lineage>
        <taxon>Eukaryota</taxon>
        <taxon>Fungi</taxon>
        <taxon>Dikarya</taxon>
        <taxon>Ascomycota</taxon>
        <taxon>Pezizomycotina</taxon>
        <taxon>Sordariomycetes</taxon>
        <taxon>Hypocreomycetidae</taxon>
        <taxon>Hypocreales</taxon>
        <taxon>Cordycipitaceae</taxon>
        <taxon>Zarea</taxon>
    </lineage>
</organism>
<dbReference type="EMBL" id="JANJQO010000553">
    <property type="protein sequence ID" value="KAJ2976694.1"/>
    <property type="molecule type" value="Genomic_DNA"/>
</dbReference>